<dbReference type="SUPFAM" id="SSF48452">
    <property type="entry name" value="TPR-like"/>
    <property type="match status" value="1"/>
</dbReference>
<dbReference type="RefSeq" id="WP_132925314.1">
    <property type="nucleotide sequence ID" value="NZ_SJOI01000001.1"/>
</dbReference>
<dbReference type="AlphaFoldDB" id="A0A4R1NF49"/>
<dbReference type="PIRSF" id="PIRSF003165">
    <property type="entry name" value="Chaperone_SicA"/>
    <property type="match status" value="1"/>
</dbReference>
<dbReference type="InterPro" id="IPR016379">
    <property type="entry name" value="T3SS_Ca_resp_chp_LcrH/SycD_sub"/>
</dbReference>
<dbReference type="Pfam" id="PF07720">
    <property type="entry name" value="TPR_3"/>
    <property type="match status" value="2"/>
</dbReference>
<dbReference type="InterPro" id="IPR005415">
    <property type="entry name" value="T3SS_Ca_resp_chp_LcrH/SycD"/>
</dbReference>
<evidence type="ECO:0000313" key="3">
    <source>
        <dbReference type="EMBL" id="TCL06142.1"/>
    </source>
</evidence>
<accession>A0A4R1NF49</accession>
<proteinExistence type="inferred from homology"/>
<dbReference type="NCBIfam" id="TIGR02552">
    <property type="entry name" value="LcrH_SycD"/>
    <property type="match status" value="1"/>
</dbReference>
<comment type="similarity">
    <text evidence="1">Belongs to the LcrH/SycD chaperone family.</text>
</comment>
<dbReference type="PRINTS" id="PR01595">
    <property type="entry name" value="SYCDCHAPRONE"/>
</dbReference>
<protein>
    <submittedName>
        <fullName evidence="3">Type III secretion system low calcium response chaperone LcrH/SycD</fullName>
    </submittedName>
</protein>
<organism evidence="3 4">
    <name type="scientific">Sodalis ligni</name>
    <dbReference type="NCBI Taxonomy" id="2697027"/>
    <lineage>
        <taxon>Bacteria</taxon>
        <taxon>Pseudomonadati</taxon>
        <taxon>Pseudomonadota</taxon>
        <taxon>Gammaproteobacteria</taxon>
        <taxon>Enterobacterales</taxon>
        <taxon>Bruguierivoracaceae</taxon>
        <taxon>Sodalis</taxon>
    </lineage>
</organism>
<name>A0A4R1NF49_9GAMM</name>
<evidence type="ECO:0000256" key="1">
    <source>
        <dbReference type="ARBA" id="ARBA00010244"/>
    </source>
</evidence>
<dbReference type="Gene3D" id="1.25.40.10">
    <property type="entry name" value="Tetratricopeptide repeat domain"/>
    <property type="match status" value="1"/>
</dbReference>
<gene>
    <name evidence="3" type="ORF">EZJ58_4374</name>
</gene>
<sequence>MNVNDNVSDEQIASMLWNAVKSGVTLKDVHELPDEMMEGLYAHAYDFYNKGQLDEAATFFRFLCIYDFYNPDYYMGLAAVYQLQKQFQKAADIYAVAFSLAQDDYRPVFFSGQCQLLMQKANKAKQCFELVAEHSREEAFRIRANAYLDQLNKDVEKKDSVVEHKELT</sequence>
<dbReference type="NCBIfam" id="NF011859">
    <property type="entry name" value="PRK15331.1"/>
    <property type="match status" value="1"/>
</dbReference>
<keyword evidence="2" id="KW-0143">Chaperone</keyword>
<reference evidence="3 4" key="1">
    <citation type="submission" date="2019-02" db="EMBL/GenBank/DDBJ databases">
        <title>Investigation of anaerobic lignin degradation for improved lignocellulosic biofuels.</title>
        <authorList>
            <person name="Deangelis K."/>
        </authorList>
    </citation>
    <scope>NUCLEOTIDE SEQUENCE [LARGE SCALE GENOMIC DNA]</scope>
    <source>
        <strain evidence="3 4">159R</strain>
    </source>
</reference>
<dbReference type="Proteomes" id="UP000294555">
    <property type="component" value="Unassembled WGS sequence"/>
</dbReference>
<comment type="caution">
    <text evidence="3">The sequence shown here is derived from an EMBL/GenBank/DDBJ whole genome shotgun (WGS) entry which is preliminary data.</text>
</comment>
<dbReference type="InterPro" id="IPR011716">
    <property type="entry name" value="TPR-3"/>
</dbReference>
<dbReference type="InterPro" id="IPR011990">
    <property type="entry name" value="TPR-like_helical_dom_sf"/>
</dbReference>
<dbReference type="EMBL" id="SJOI01000001">
    <property type="protein sequence ID" value="TCL06142.1"/>
    <property type="molecule type" value="Genomic_DNA"/>
</dbReference>
<keyword evidence="4" id="KW-1185">Reference proteome</keyword>
<evidence type="ECO:0000313" key="4">
    <source>
        <dbReference type="Proteomes" id="UP000294555"/>
    </source>
</evidence>
<evidence type="ECO:0000256" key="2">
    <source>
        <dbReference type="ARBA" id="ARBA00023186"/>
    </source>
</evidence>
<dbReference type="OrthoDB" id="8591320at2"/>